<keyword evidence="9" id="KW-0560">Oxidoreductase</keyword>
<evidence type="ECO:0000256" key="9">
    <source>
        <dbReference type="ARBA" id="ARBA00023002"/>
    </source>
</evidence>
<evidence type="ECO:0000256" key="4">
    <source>
        <dbReference type="ARBA" id="ARBA00010617"/>
    </source>
</evidence>
<dbReference type="EMBL" id="MRZV01001927">
    <property type="protein sequence ID" value="PIK35333.1"/>
    <property type="molecule type" value="Genomic_DNA"/>
</dbReference>
<name>A0A2G8JHW7_STIJA</name>
<keyword evidence="10" id="KW-0408">Iron</keyword>
<dbReference type="GO" id="GO:0016712">
    <property type="term" value="F:oxidoreductase activity, acting on paired donors, with incorporation or reduction of molecular oxygen, reduced flavin or flavoprotein as one donor, and incorporation of one atom of oxygen"/>
    <property type="evidence" value="ECO:0007669"/>
    <property type="project" value="TreeGrafter"/>
</dbReference>
<keyword evidence="13" id="KW-1133">Transmembrane helix</keyword>
<comment type="subcellular location">
    <subcellularLocation>
        <location evidence="3">Endoplasmic reticulum membrane</location>
        <topology evidence="3">Peripheral membrane protein</topology>
    </subcellularLocation>
    <subcellularLocation>
        <location evidence="2">Microsome membrane</location>
        <topology evidence="2">Peripheral membrane protein</topology>
    </subcellularLocation>
</comment>
<accession>A0A2G8JHW7</accession>
<comment type="caution">
    <text evidence="14">The sequence shown here is derived from an EMBL/GenBank/DDBJ whole genome shotgun (WGS) entry which is preliminary data.</text>
</comment>
<evidence type="ECO:0000256" key="12">
    <source>
        <dbReference type="ARBA" id="ARBA00023136"/>
    </source>
</evidence>
<evidence type="ECO:0000256" key="1">
    <source>
        <dbReference type="ARBA" id="ARBA00001971"/>
    </source>
</evidence>
<dbReference type="PANTHER" id="PTHR24300:SF403">
    <property type="entry name" value="CYTOCHROME P450 306A1"/>
    <property type="match status" value="1"/>
</dbReference>
<dbReference type="GO" id="GO:0006805">
    <property type="term" value="P:xenobiotic metabolic process"/>
    <property type="evidence" value="ECO:0007669"/>
    <property type="project" value="TreeGrafter"/>
</dbReference>
<dbReference type="GO" id="GO:0006082">
    <property type="term" value="P:organic acid metabolic process"/>
    <property type="evidence" value="ECO:0007669"/>
    <property type="project" value="TreeGrafter"/>
</dbReference>
<evidence type="ECO:0000313" key="15">
    <source>
        <dbReference type="Proteomes" id="UP000230750"/>
    </source>
</evidence>
<dbReference type="GO" id="GO:0005506">
    <property type="term" value="F:iron ion binding"/>
    <property type="evidence" value="ECO:0007669"/>
    <property type="project" value="InterPro"/>
</dbReference>
<dbReference type="OrthoDB" id="1055148at2759"/>
<dbReference type="GO" id="GO:0005789">
    <property type="term" value="C:endoplasmic reticulum membrane"/>
    <property type="evidence" value="ECO:0007669"/>
    <property type="project" value="UniProtKB-SubCell"/>
</dbReference>
<evidence type="ECO:0000256" key="7">
    <source>
        <dbReference type="ARBA" id="ARBA00022824"/>
    </source>
</evidence>
<dbReference type="SUPFAM" id="SSF48264">
    <property type="entry name" value="Cytochrome P450"/>
    <property type="match status" value="1"/>
</dbReference>
<dbReference type="InterPro" id="IPR002401">
    <property type="entry name" value="Cyt_P450_E_grp-I"/>
</dbReference>
<keyword evidence="5" id="KW-0349">Heme</keyword>
<keyword evidence="8" id="KW-0492">Microsome</keyword>
<dbReference type="InterPro" id="IPR001128">
    <property type="entry name" value="Cyt_P450"/>
</dbReference>
<keyword evidence="13" id="KW-0812">Transmembrane</keyword>
<dbReference type="Proteomes" id="UP000230750">
    <property type="component" value="Unassembled WGS sequence"/>
</dbReference>
<evidence type="ECO:0000256" key="8">
    <source>
        <dbReference type="ARBA" id="ARBA00022848"/>
    </source>
</evidence>
<feature type="transmembrane region" description="Helical" evidence="13">
    <location>
        <begin position="6"/>
        <end position="23"/>
    </location>
</feature>
<keyword evidence="11" id="KW-0503">Monooxygenase</keyword>
<evidence type="ECO:0000256" key="11">
    <source>
        <dbReference type="ARBA" id="ARBA00023033"/>
    </source>
</evidence>
<evidence type="ECO:0000256" key="2">
    <source>
        <dbReference type="ARBA" id="ARBA00004174"/>
    </source>
</evidence>
<dbReference type="STRING" id="307972.A0A2G8JHW7"/>
<proteinExistence type="inferred from homology"/>
<evidence type="ECO:0000256" key="13">
    <source>
        <dbReference type="SAM" id="Phobius"/>
    </source>
</evidence>
<comment type="cofactor">
    <cofactor evidence="1">
        <name>heme</name>
        <dbReference type="ChEBI" id="CHEBI:30413"/>
    </cofactor>
</comment>
<dbReference type="GO" id="GO:0020037">
    <property type="term" value="F:heme binding"/>
    <property type="evidence" value="ECO:0007669"/>
    <property type="project" value="InterPro"/>
</dbReference>
<keyword evidence="15" id="KW-1185">Reference proteome</keyword>
<dbReference type="AlphaFoldDB" id="A0A2G8JHW7"/>
<dbReference type="GO" id="GO:0008395">
    <property type="term" value="F:steroid hydroxylase activity"/>
    <property type="evidence" value="ECO:0007669"/>
    <property type="project" value="TreeGrafter"/>
</dbReference>
<keyword evidence="12 13" id="KW-0472">Membrane</keyword>
<organism evidence="14 15">
    <name type="scientific">Stichopus japonicus</name>
    <name type="common">Sea cucumber</name>
    <dbReference type="NCBI Taxonomy" id="307972"/>
    <lineage>
        <taxon>Eukaryota</taxon>
        <taxon>Metazoa</taxon>
        <taxon>Echinodermata</taxon>
        <taxon>Eleutherozoa</taxon>
        <taxon>Echinozoa</taxon>
        <taxon>Holothuroidea</taxon>
        <taxon>Aspidochirotacea</taxon>
        <taxon>Aspidochirotida</taxon>
        <taxon>Stichopodidae</taxon>
        <taxon>Apostichopus</taxon>
    </lineage>
</organism>
<dbReference type="InterPro" id="IPR050182">
    <property type="entry name" value="Cytochrome_P450_fam2"/>
</dbReference>
<comment type="similarity">
    <text evidence="4">Belongs to the cytochrome P450 family.</text>
</comment>
<dbReference type="PRINTS" id="PR00463">
    <property type="entry name" value="EP450I"/>
</dbReference>
<evidence type="ECO:0000256" key="6">
    <source>
        <dbReference type="ARBA" id="ARBA00022723"/>
    </source>
</evidence>
<keyword evidence="6" id="KW-0479">Metal-binding</keyword>
<dbReference type="InterPro" id="IPR036396">
    <property type="entry name" value="Cyt_P450_sf"/>
</dbReference>
<protein>
    <submittedName>
        <fullName evidence="14">Putative vitamin D 25-hydroxylase</fullName>
    </submittedName>
</protein>
<evidence type="ECO:0000256" key="3">
    <source>
        <dbReference type="ARBA" id="ARBA00004406"/>
    </source>
</evidence>
<keyword evidence="7" id="KW-0256">Endoplasmic reticulum</keyword>
<dbReference type="Gene3D" id="1.10.630.10">
    <property type="entry name" value="Cytochrome P450"/>
    <property type="match status" value="1"/>
</dbReference>
<gene>
    <name evidence="14" type="ORF">BSL78_27845</name>
</gene>
<dbReference type="PANTHER" id="PTHR24300">
    <property type="entry name" value="CYTOCHROME P450 508A4-RELATED"/>
    <property type="match status" value="1"/>
</dbReference>
<evidence type="ECO:0000256" key="5">
    <source>
        <dbReference type="ARBA" id="ARBA00022617"/>
    </source>
</evidence>
<sequence>MVFETTGTSIFLAVVIVVLFLFLSRFKRPKPNLPPGPRPWPILGHLPYLLFTKEEPQFVFERWARQYGKIMTLELGGQTAVVLNDLDLIKSCYQSDTFNGRPKLSTFEIAFGAGAGIGTGQHLHWREQRRLAVSLLRTIRFGEGVSMAEIVEQEAGKLLADLATHNGHPIDLTHILPKAVCNIVCAFVFGKPFEYSDPRYILMLWLVYQNFKLAGPSAVAYSSAFLAKLPFGPGKRLVDNLRAFKQFAEDHIFEHEKTFDRNDIRDFIDAYLSKIENKDSLPIDESEIFKHLNLVWCVNDIFGAGTETTAGTLRWAFLYMILFPEVQGKLQEELDRVVGRSRMPTLTDKQNLPYVEATIQEINRHADIGPLGVAHATTQQTEILGYTIPKGTLTLANAHLCHFNEEYFDNPLEFNPDRFVDADGNFIKRDEVIAFSVGEYFDKKFILYKKLY</sequence>
<dbReference type="Pfam" id="PF00067">
    <property type="entry name" value="p450"/>
    <property type="match status" value="1"/>
</dbReference>
<reference evidence="14" key="1">
    <citation type="journal article" date="2017" name="PLoS Biol.">
        <title>The sea cucumber genome provides insights into morphological evolution and visceral regeneration.</title>
        <authorList>
            <person name="Zhang X."/>
            <person name="Sun L."/>
            <person name="Yuan J."/>
            <person name="Sun Y."/>
            <person name="Gao Y."/>
            <person name="Zhang L."/>
            <person name="Li S."/>
            <person name="Dai H."/>
            <person name="Hamel J.F."/>
            <person name="Liu C."/>
            <person name="Yu Y."/>
            <person name="Liu S."/>
            <person name="Lin W."/>
            <person name="Guo K."/>
            <person name="Jin S."/>
            <person name="Xu P."/>
            <person name="Storey K.B."/>
            <person name="Huan P."/>
            <person name="Zhang T."/>
            <person name="Zhou Y."/>
            <person name="Zhang J."/>
            <person name="Lin C."/>
            <person name="Li X."/>
            <person name="Xing L."/>
            <person name="Huo D."/>
            <person name="Sun M."/>
            <person name="Wang L."/>
            <person name="Mercier A."/>
            <person name="Li F."/>
            <person name="Yang H."/>
            <person name="Xiang J."/>
        </authorList>
    </citation>
    <scope>NUCLEOTIDE SEQUENCE [LARGE SCALE GENOMIC DNA]</scope>
    <source>
        <strain evidence="14">Shaxun</strain>
        <tissue evidence="14">Muscle</tissue>
    </source>
</reference>
<dbReference type="FunFam" id="1.10.630.10:FF:000238">
    <property type="entry name" value="Cytochrome P450 2A6"/>
    <property type="match status" value="1"/>
</dbReference>
<evidence type="ECO:0000313" key="14">
    <source>
        <dbReference type="EMBL" id="PIK35333.1"/>
    </source>
</evidence>
<evidence type="ECO:0000256" key="10">
    <source>
        <dbReference type="ARBA" id="ARBA00023004"/>
    </source>
</evidence>